<name>A0A2U8I3E9_9GAMM</name>
<evidence type="ECO:0000256" key="1">
    <source>
        <dbReference type="SAM" id="MobiDB-lite"/>
    </source>
</evidence>
<proteinExistence type="predicted"/>
<accession>A0A2U8I3E9</accession>
<protein>
    <submittedName>
        <fullName evidence="2">Uncharacterized protein</fullName>
    </submittedName>
</protein>
<dbReference type="AlphaFoldDB" id="A0A2U8I3E9"/>
<feature type="region of interest" description="Disordered" evidence="1">
    <location>
        <begin position="60"/>
        <end position="80"/>
    </location>
</feature>
<sequence>MYLLKLAVRGLIFCAMFSRLTRSLLYKFDENAVFSAAYAITYILGATLCPGSVNYSPPGGGLNGEGEGDQNLSYRLNGQR</sequence>
<reference evidence="2 3" key="1">
    <citation type="submission" date="2017-05" db="EMBL/GenBank/DDBJ databases">
        <title>Genome sequence of Candidatus Fukatsuia symbiotica and Candidatus Hamiltonella defensa from Acyrthosiphon pisum strain 5D.</title>
        <authorList>
            <person name="Patel V.A."/>
            <person name="Chevignon G."/>
            <person name="Russell J.A."/>
            <person name="Oliver K.M."/>
        </authorList>
    </citation>
    <scope>NUCLEOTIDE SEQUENCE [LARGE SCALE GENOMIC DNA]</scope>
    <source>
        <strain evidence="2 3">5D</strain>
    </source>
</reference>
<feature type="compositionally biased region" description="Polar residues" evidence="1">
    <location>
        <begin position="70"/>
        <end position="80"/>
    </location>
</feature>
<organism evidence="2 3">
    <name type="scientific">Candidatus Fukatsuia symbiotica</name>
    <dbReference type="NCBI Taxonomy" id="1878942"/>
    <lineage>
        <taxon>Bacteria</taxon>
        <taxon>Pseudomonadati</taxon>
        <taxon>Pseudomonadota</taxon>
        <taxon>Gammaproteobacteria</taxon>
        <taxon>Enterobacterales</taxon>
        <taxon>Yersiniaceae</taxon>
        <taxon>Candidatus Fukatsuia</taxon>
    </lineage>
</organism>
<dbReference type="Proteomes" id="UP000261875">
    <property type="component" value="Chromosome"/>
</dbReference>
<evidence type="ECO:0000313" key="3">
    <source>
        <dbReference type="Proteomes" id="UP000261875"/>
    </source>
</evidence>
<keyword evidence="3" id="KW-1185">Reference proteome</keyword>
<dbReference type="KEGG" id="fsm:CCS41_02550"/>
<gene>
    <name evidence="2" type="ORF">CCS41_02550</name>
</gene>
<dbReference type="EMBL" id="CP021659">
    <property type="protein sequence ID" value="AWK13629.1"/>
    <property type="molecule type" value="Genomic_DNA"/>
</dbReference>
<evidence type="ECO:0000313" key="2">
    <source>
        <dbReference type="EMBL" id="AWK13629.1"/>
    </source>
</evidence>